<comment type="caution">
    <text evidence="2">The sequence shown here is derived from an EMBL/GenBank/DDBJ whole genome shotgun (WGS) entry which is preliminary data.</text>
</comment>
<gene>
    <name evidence="2" type="ORF">CHRY9390_00598</name>
</gene>
<organism evidence="2 3">
    <name type="scientific">Chryseobacterium aquaeductus</name>
    <dbReference type="NCBI Taxonomy" id="2675056"/>
    <lineage>
        <taxon>Bacteria</taxon>
        <taxon>Pseudomonadati</taxon>
        <taxon>Bacteroidota</taxon>
        <taxon>Flavobacteriia</taxon>
        <taxon>Flavobacteriales</taxon>
        <taxon>Weeksellaceae</taxon>
        <taxon>Chryseobacterium group</taxon>
        <taxon>Chryseobacterium</taxon>
    </lineage>
</organism>
<keyword evidence="1" id="KW-0812">Transmembrane</keyword>
<protein>
    <submittedName>
        <fullName evidence="2">Uncharacterized protein</fullName>
    </submittedName>
</protein>
<evidence type="ECO:0000313" key="3">
    <source>
        <dbReference type="Proteomes" id="UP000662618"/>
    </source>
</evidence>
<dbReference type="Pfam" id="PF17561">
    <property type="entry name" value="TssO"/>
    <property type="match status" value="1"/>
</dbReference>
<keyword evidence="3" id="KW-1185">Reference proteome</keyword>
<dbReference type="RefSeq" id="WP_162087113.1">
    <property type="nucleotide sequence ID" value="NZ_CAJIMS010000001.1"/>
</dbReference>
<sequence>MSITRDKKLNKSDVRIGIWKFILSFVVLSIISFCTVFFFFKSYHTQRLGMEAESYKYSELLGRSQVLNIKIDSISHLMSLLDINKVQNDIALRKQITEELYDARSIMGEDSTDNLKHYAVLLNHIGPMLDLKTKIISVANQKEYNRSQLLRCQGKNAGVVKELKIDPTRKFTGRRR</sequence>
<proteinExistence type="predicted"/>
<accession>A0A9N8ME62</accession>
<dbReference type="InterPro" id="IPR039449">
    <property type="entry name" value="TssO"/>
</dbReference>
<evidence type="ECO:0000256" key="1">
    <source>
        <dbReference type="SAM" id="Phobius"/>
    </source>
</evidence>
<dbReference type="EMBL" id="CAJIMS010000001">
    <property type="protein sequence ID" value="CAD7800214.1"/>
    <property type="molecule type" value="Genomic_DNA"/>
</dbReference>
<keyword evidence="1" id="KW-1133">Transmembrane helix</keyword>
<dbReference type="AlphaFoldDB" id="A0A9N8ME62"/>
<feature type="transmembrane region" description="Helical" evidence="1">
    <location>
        <begin position="21"/>
        <end position="40"/>
    </location>
</feature>
<evidence type="ECO:0000313" key="2">
    <source>
        <dbReference type="EMBL" id="CAD7800214.1"/>
    </source>
</evidence>
<keyword evidence="1" id="KW-0472">Membrane</keyword>
<name>A0A9N8ME62_9FLAO</name>
<reference evidence="2" key="1">
    <citation type="submission" date="2020-12" db="EMBL/GenBank/DDBJ databases">
        <authorList>
            <person name="Rodrigo-Torres L."/>
            <person name="Arahal R. D."/>
            <person name="Lucena T."/>
        </authorList>
    </citation>
    <scope>NUCLEOTIDE SEQUENCE</scope>
    <source>
        <strain evidence="2">CECT 9390</strain>
    </source>
</reference>
<dbReference type="Proteomes" id="UP000662618">
    <property type="component" value="Unassembled WGS sequence"/>
</dbReference>